<dbReference type="EMBL" id="JACAGC010000007">
    <property type="protein sequence ID" value="KAF6357141.1"/>
    <property type="molecule type" value="Genomic_DNA"/>
</dbReference>
<proteinExistence type="inferred from homology"/>
<feature type="compositionally biased region" description="Low complexity" evidence="2">
    <location>
        <begin position="518"/>
        <end position="527"/>
    </location>
</feature>
<evidence type="ECO:0000313" key="3">
    <source>
        <dbReference type="EMBL" id="KAF6357141.1"/>
    </source>
</evidence>
<dbReference type="GO" id="GO:0045944">
    <property type="term" value="P:positive regulation of transcription by RNA polymerase II"/>
    <property type="evidence" value="ECO:0007669"/>
    <property type="project" value="TreeGrafter"/>
</dbReference>
<evidence type="ECO:0000313" key="4">
    <source>
        <dbReference type="Proteomes" id="UP000585614"/>
    </source>
</evidence>
<feature type="compositionally biased region" description="Basic and acidic residues" evidence="2">
    <location>
        <begin position="459"/>
        <end position="504"/>
    </location>
</feature>
<dbReference type="AlphaFoldDB" id="A0A7J7Y5A4"/>
<feature type="compositionally biased region" description="Basic and acidic residues" evidence="2">
    <location>
        <begin position="144"/>
        <end position="155"/>
    </location>
</feature>
<feature type="compositionally biased region" description="Polar residues" evidence="2">
    <location>
        <begin position="266"/>
        <end position="278"/>
    </location>
</feature>
<name>A0A7J7Y5A4_RHIFE</name>
<evidence type="ECO:0000256" key="1">
    <source>
        <dbReference type="ARBA" id="ARBA00006481"/>
    </source>
</evidence>
<feature type="compositionally biased region" description="Basic residues" evidence="2">
    <location>
        <begin position="571"/>
        <end position="581"/>
    </location>
</feature>
<dbReference type="PANTHER" id="PTHR15268:SF16">
    <property type="entry name" value="THYROID HORMONE RECEPTOR-ASSOCIATED PROTEIN 3"/>
    <property type="match status" value="1"/>
</dbReference>
<sequence>MSKTNKSKSGSRSSRSRSASRSHSRSFLKSRSRSRSISHSRKCRLSSRSRSRSYSPAHSRERNHPRVYQNRDFRGQNRGYRRPYYFRGRNRGFYPWDQYNRGGYGNYCSNWQNYRQAYSPRRGHSRSRSPKRRSPLPRSRSHSRNSDKSSSDRSRRSSSSRSSSNHSRVEPKRKSAKEKKSSSKDSRPSQAAGDNQGDETEEQTFSGGTSEDTKASESSKLWADGSMYSAGSASRASAASELSPGERSPALKSPLQSVVHILDGLQSGSGYQAGTHQGQFDHGSGSLSPSKKSPVGKSPPATSSTYGSTQEEETAAPREATYTERYLDEQKTENGKDKEQKQTNTDKEKIKEKGSFSDMGLSDSKMKSDLFAPKTDSEKAFRGNQSPKRCKLRDDFKKKMADLHKEEMDDQDKDKAKGRKESEFDDEPKFTWKVIAGANKNQEEKKSGKWEGLVYAPSGKEKQRKTEEKHKERDLTRGKSRDSVDSRDSSHSRERPAEKTEKTHKGSKKQKQHRRSRAQSGSSSSSSHCYRAEEYAEEVEDREEGTTGFDKSRLGTTDFVGPSERGGRARGTFHFRARGRGWGRGTYSGNNNNSSNDFQKRKREEEWDPEYTPKSKKCYLHDDREGEGSEK</sequence>
<feature type="compositionally biased region" description="Low complexity" evidence="2">
    <location>
        <begin position="157"/>
        <end position="166"/>
    </location>
</feature>
<organism evidence="3 4">
    <name type="scientific">Rhinolophus ferrumequinum</name>
    <name type="common">Greater horseshoe bat</name>
    <dbReference type="NCBI Taxonomy" id="59479"/>
    <lineage>
        <taxon>Eukaryota</taxon>
        <taxon>Metazoa</taxon>
        <taxon>Chordata</taxon>
        <taxon>Craniata</taxon>
        <taxon>Vertebrata</taxon>
        <taxon>Euteleostomi</taxon>
        <taxon>Mammalia</taxon>
        <taxon>Eutheria</taxon>
        <taxon>Laurasiatheria</taxon>
        <taxon>Chiroptera</taxon>
        <taxon>Yinpterochiroptera</taxon>
        <taxon>Rhinolophoidea</taxon>
        <taxon>Rhinolophidae</taxon>
        <taxon>Rhinolophinae</taxon>
        <taxon>Rhinolophus</taxon>
    </lineage>
</organism>
<dbReference type="Pfam" id="PF15440">
    <property type="entry name" value="THRAP3_BCLAF1"/>
    <property type="match status" value="1"/>
</dbReference>
<feature type="compositionally biased region" description="Low complexity" evidence="2">
    <location>
        <begin position="1"/>
        <end position="13"/>
    </location>
</feature>
<feature type="region of interest" description="Disordered" evidence="2">
    <location>
        <begin position="1"/>
        <end position="87"/>
    </location>
</feature>
<evidence type="ECO:0000256" key="2">
    <source>
        <dbReference type="SAM" id="MobiDB-lite"/>
    </source>
</evidence>
<feature type="compositionally biased region" description="Basic residues" evidence="2">
    <location>
        <begin position="14"/>
        <end position="51"/>
    </location>
</feature>
<comment type="caution">
    <text evidence="3">The sequence shown here is derived from an EMBL/GenBank/DDBJ whole genome shotgun (WGS) entry which is preliminary data.</text>
</comment>
<gene>
    <name evidence="3" type="ORF">mRhiFer1_010062</name>
</gene>
<feature type="region of interest" description="Disordered" evidence="2">
    <location>
        <begin position="118"/>
        <end position="631"/>
    </location>
</feature>
<feature type="compositionally biased region" description="Basic and acidic residues" evidence="2">
    <location>
        <begin position="58"/>
        <end position="75"/>
    </location>
</feature>
<protein>
    <recommendedName>
        <fullName evidence="5">Thyroid hormone receptor associated protein 3</fullName>
    </recommendedName>
</protein>
<feature type="compositionally biased region" description="Basic residues" evidence="2">
    <location>
        <begin position="121"/>
        <end position="143"/>
    </location>
</feature>
<dbReference type="GO" id="GO:0016592">
    <property type="term" value="C:mediator complex"/>
    <property type="evidence" value="ECO:0007669"/>
    <property type="project" value="TreeGrafter"/>
</dbReference>
<evidence type="ECO:0008006" key="5">
    <source>
        <dbReference type="Google" id="ProtNLM"/>
    </source>
</evidence>
<feature type="compositionally biased region" description="Basic and acidic residues" evidence="2">
    <location>
        <begin position="167"/>
        <end position="187"/>
    </location>
</feature>
<feature type="compositionally biased region" description="Low complexity" evidence="2">
    <location>
        <begin position="283"/>
        <end position="300"/>
    </location>
</feature>
<dbReference type="GO" id="GO:0003712">
    <property type="term" value="F:transcription coregulator activity"/>
    <property type="evidence" value="ECO:0007669"/>
    <property type="project" value="TreeGrafter"/>
</dbReference>
<feature type="compositionally biased region" description="Basic residues" evidence="2">
    <location>
        <begin position="505"/>
        <end position="517"/>
    </location>
</feature>
<reference evidence="3 4" key="1">
    <citation type="journal article" date="2020" name="Nature">
        <title>Six reference-quality genomes reveal evolution of bat adaptations.</title>
        <authorList>
            <person name="Jebb D."/>
            <person name="Huang Z."/>
            <person name="Pippel M."/>
            <person name="Hughes G.M."/>
            <person name="Lavrichenko K."/>
            <person name="Devanna P."/>
            <person name="Winkler S."/>
            <person name="Jermiin L.S."/>
            <person name="Skirmuntt E.C."/>
            <person name="Katzourakis A."/>
            <person name="Burkitt-Gray L."/>
            <person name="Ray D.A."/>
            <person name="Sullivan K.A.M."/>
            <person name="Roscito J.G."/>
            <person name="Kirilenko B.M."/>
            <person name="Davalos L.M."/>
            <person name="Corthals A.P."/>
            <person name="Power M.L."/>
            <person name="Jones G."/>
            <person name="Ransome R.D."/>
            <person name="Dechmann D.K.N."/>
            <person name="Locatelli A.G."/>
            <person name="Puechmaille S.J."/>
            <person name="Fedrigo O."/>
            <person name="Jarvis E.D."/>
            <person name="Hiller M."/>
            <person name="Vernes S.C."/>
            <person name="Myers E.W."/>
            <person name="Teeling E.C."/>
        </authorList>
    </citation>
    <scope>NUCLEOTIDE SEQUENCE [LARGE SCALE GENOMIC DNA]</scope>
    <source>
        <strain evidence="3">MRhiFer1</strain>
        <tissue evidence="3">Lung</tissue>
    </source>
</reference>
<dbReference type="PANTHER" id="PTHR15268">
    <property type="entry name" value="THRAP3/BCLAF1"/>
    <property type="match status" value="1"/>
</dbReference>
<dbReference type="Proteomes" id="UP000585614">
    <property type="component" value="Unassembled WGS sequence"/>
</dbReference>
<dbReference type="InterPro" id="IPR029199">
    <property type="entry name" value="THRAP3_BCLAF1"/>
</dbReference>
<feature type="compositionally biased region" description="Basic and acidic residues" evidence="2">
    <location>
        <begin position="619"/>
        <end position="631"/>
    </location>
</feature>
<dbReference type="GO" id="GO:0003677">
    <property type="term" value="F:DNA binding"/>
    <property type="evidence" value="ECO:0007669"/>
    <property type="project" value="TreeGrafter"/>
</dbReference>
<feature type="compositionally biased region" description="Basic and acidic residues" evidence="2">
    <location>
        <begin position="321"/>
        <end position="355"/>
    </location>
</feature>
<accession>A0A7J7Y5A4</accession>
<feature type="compositionally biased region" description="Basic and acidic residues" evidence="2">
    <location>
        <begin position="392"/>
        <end position="430"/>
    </location>
</feature>
<feature type="compositionally biased region" description="Low complexity" evidence="2">
    <location>
        <begin position="229"/>
        <end position="240"/>
    </location>
</feature>
<comment type="similarity">
    <text evidence="1">Belongs to the BCLAF1/THRAP3 family.</text>
</comment>